<dbReference type="GO" id="GO:1902201">
    <property type="term" value="P:negative regulation of bacterial-type flagellum-dependent cell motility"/>
    <property type="evidence" value="ECO:0007669"/>
    <property type="project" value="TreeGrafter"/>
</dbReference>
<sequence length="368" mass="42047">MNIKQILPKTRYTPSMKLHTFRWLLGFAIVCFASVWSIDEISGLISPFDEISYPVCICFFTLTYIVTLIREVNREHLYLFTYFVVAGYLTSSSIYHHIALHGAFSNASQWLGLNYVMAYLFLDVRKAAFTSIVVFIITLVGHYIVLMAQFSVSDALGVLFNIGMSHMVYIVLLWTVLRMRIQSAKVQERLEMLEHYALLDPLTQVFNRRGLEDELLQAEQDCQLQNRPYAILLIDIDHFKRINDRHGHLIGDWVLTEFISVLNKVTGSDDKLGRWGGEEFVVLKHHVSREDTFAYAERIRMAICERIQVAEGEMLSVSIGIGNSGEAENSRDIFDVADRNLYAAKNTGRNRVMDTEYAGALSTTSKVC</sequence>
<comment type="cofactor">
    <cofactor evidence="1">
        <name>Mg(2+)</name>
        <dbReference type="ChEBI" id="CHEBI:18420"/>
    </cofactor>
</comment>
<feature type="transmembrane region" description="Helical" evidence="4">
    <location>
        <begin position="104"/>
        <end position="122"/>
    </location>
</feature>
<dbReference type="NCBIfam" id="TIGR00254">
    <property type="entry name" value="GGDEF"/>
    <property type="match status" value="1"/>
</dbReference>
<keyword evidence="7" id="KW-1185">Reference proteome</keyword>
<dbReference type="EMBL" id="FRFG01000009">
    <property type="protein sequence ID" value="SHO54933.1"/>
    <property type="molecule type" value="Genomic_DNA"/>
</dbReference>
<dbReference type="GO" id="GO:0005886">
    <property type="term" value="C:plasma membrane"/>
    <property type="evidence" value="ECO:0007669"/>
    <property type="project" value="TreeGrafter"/>
</dbReference>
<evidence type="ECO:0000256" key="1">
    <source>
        <dbReference type="ARBA" id="ARBA00001946"/>
    </source>
</evidence>
<keyword evidence="6" id="KW-0548">Nucleotidyltransferase</keyword>
<dbReference type="PANTHER" id="PTHR45138:SF9">
    <property type="entry name" value="DIGUANYLATE CYCLASE DGCM-RELATED"/>
    <property type="match status" value="1"/>
</dbReference>
<evidence type="ECO:0000313" key="6">
    <source>
        <dbReference type="EMBL" id="SHO54933.1"/>
    </source>
</evidence>
<dbReference type="CDD" id="cd01949">
    <property type="entry name" value="GGDEF"/>
    <property type="match status" value="1"/>
</dbReference>
<feature type="domain" description="GGDEF" evidence="5">
    <location>
        <begin position="227"/>
        <end position="357"/>
    </location>
</feature>
<dbReference type="SUPFAM" id="SSF55073">
    <property type="entry name" value="Nucleotide cyclase"/>
    <property type="match status" value="1"/>
</dbReference>
<evidence type="ECO:0000313" key="7">
    <source>
        <dbReference type="Proteomes" id="UP000184600"/>
    </source>
</evidence>
<dbReference type="InterPro" id="IPR050469">
    <property type="entry name" value="Diguanylate_Cyclase"/>
</dbReference>
<dbReference type="AlphaFoldDB" id="A0A1M7YQK7"/>
<dbReference type="FunFam" id="3.30.70.270:FF:000001">
    <property type="entry name" value="Diguanylate cyclase domain protein"/>
    <property type="match status" value="1"/>
</dbReference>
<dbReference type="SMART" id="SM00267">
    <property type="entry name" value="GGDEF"/>
    <property type="match status" value="1"/>
</dbReference>
<keyword evidence="4" id="KW-0812">Transmembrane</keyword>
<dbReference type="STRING" id="1117707.VQ7734_00652"/>
<evidence type="ECO:0000256" key="4">
    <source>
        <dbReference type="SAM" id="Phobius"/>
    </source>
</evidence>
<keyword evidence="4" id="KW-1133">Transmembrane helix</keyword>
<name>A0A1M7YQK7_9VIBR</name>
<gene>
    <name evidence="6" type="primary">ycdT_1</name>
    <name evidence="6" type="ORF">VQ7734_00652</name>
</gene>
<dbReference type="EC" id="2.7.7.65" evidence="2"/>
<dbReference type="PROSITE" id="PS50887">
    <property type="entry name" value="GGDEF"/>
    <property type="match status" value="1"/>
</dbReference>
<dbReference type="InterPro" id="IPR029787">
    <property type="entry name" value="Nucleotide_cyclase"/>
</dbReference>
<organism evidence="6 7">
    <name type="scientific">Vibrio quintilis</name>
    <dbReference type="NCBI Taxonomy" id="1117707"/>
    <lineage>
        <taxon>Bacteria</taxon>
        <taxon>Pseudomonadati</taxon>
        <taxon>Pseudomonadota</taxon>
        <taxon>Gammaproteobacteria</taxon>
        <taxon>Vibrionales</taxon>
        <taxon>Vibrionaceae</taxon>
        <taxon>Vibrio</taxon>
    </lineage>
</organism>
<feature type="transmembrane region" description="Helical" evidence="4">
    <location>
        <begin position="21"/>
        <end position="39"/>
    </location>
</feature>
<proteinExistence type="predicted"/>
<comment type="catalytic activity">
    <reaction evidence="3">
        <text>2 GTP = 3',3'-c-di-GMP + 2 diphosphate</text>
        <dbReference type="Rhea" id="RHEA:24898"/>
        <dbReference type="ChEBI" id="CHEBI:33019"/>
        <dbReference type="ChEBI" id="CHEBI:37565"/>
        <dbReference type="ChEBI" id="CHEBI:58805"/>
        <dbReference type="EC" id="2.7.7.65"/>
    </reaction>
</comment>
<dbReference type="RefSeq" id="WP_073579837.1">
    <property type="nucleotide sequence ID" value="NZ_AP024897.1"/>
</dbReference>
<dbReference type="Gene3D" id="3.30.70.270">
    <property type="match status" value="1"/>
</dbReference>
<reference evidence="7" key="1">
    <citation type="submission" date="2016-12" db="EMBL/GenBank/DDBJ databases">
        <authorList>
            <person name="Rodrigo-Torres L."/>
            <person name="Arahal R.D."/>
            <person name="Lucena T."/>
        </authorList>
    </citation>
    <scope>NUCLEOTIDE SEQUENCE [LARGE SCALE GENOMIC DNA]</scope>
</reference>
<evidence type="ECO:0000259" key="5">
    <source>
        <dbReference type="PROSITE" id="PS50887"/>
    </source>
</evidence>
<accession>A0A1M7YQK7</accession>
<feature type="transmembrane region" description="Helical" evidence="4">
    <location>
        <begin position="77"/>
        <end position="98"/>
    </location>
</feature>
<dbReference type="Pfam" id="PF00990">
    <property type="entry name" value="GGDEF"/>
    <property type="match status" value="1"/>
</dbReference>
<protein>
    <recommendedName>
        <fullName evidence="2">diguanylate cyclase</fullName>
        <ecNumber evidence="2">2.7.7.65</ecNumber>
    </recommendedName>
</protein>
<feature type="transmembrane region" description="Helical" evidence="4">
    <location>
        <begin position="129"/>
        <end position="152"/>
    </location>
</feature>
<dbReference type="InterPro" id="IPR043128">
    <property type="entry name" value="Rev_trsase/Diguanyl_cyclase"/>
</dbReference>
<dbReference type="Proteomes" id="UP000184600">
    <property type="component" value="Unassembled WGS sequence"/>
</dbReference>
<dbReference type="PANTHER" id="PTHR45138">
    <property type="entry name" value="REGULATORY COMPONENTS OF SENSORY TRANSDUCTION SYSTEM"/>
    <property type="match status" value="1"/>
</dbReference>
<dbReference type="InterPro" id="IPR000160">
    <property type="entry name" value="GGDEF_dom"/>
</dbReference>
<dbReference type="GO" id="GO:0052621">
    <property type="term" value="F:diguanylate cyclase activity"/>
    <property type="evidence" value="ECO:0007669"/>
    <property type="project" value="UniProtKB-EC"/>
</dbReference>
<evidence type="ECO:0000256" key="3">
    <source>
        <dbReference type="ARBA" id="ARBA00034247"/>
    </source>
</evidence>
<feature type="transmembrane region" description="Helical" evidence="4">
    <location>
        <begin position="158"/>
        <end position="177"/>
    </location>
</feature>
<feature type="transmembrane region" description="Helical" evidence="4">
    <location>
        <begin position="51"/>
        <end position="70"/>
    </location>
</feature>
<keyword evidence="4" id="KW-0472">Membrane</keyword>
<keyword evidence="6" id="KW-0808">Transferase</keyword>
<evidence type="ECO:0000256" key="2">
    <source>
        <dbReference type="ARBA" id="ARBA00012528"/>
    </source>
</evidence>
<dbReference type="GO" id="GO:0043709">
    <property type="term" value="P:cell adhesion involved in single-species biofilm formation"/>
    <property type="evidence" value="ECO:0007669"/>
    <property type="project" value="TreeGrafter"/>
</dbReference>